<evidence type="ECO:0000313" key="2">
    <source>
        <dbReference type="Proteomes" id="UP001159363"/>
    </source>
</evidence>
<gene>
    <name evidence="1" type="ORF">PR048_010142</name>
</gene>
<comment type="caution">
    <text evidence="1">The sequence shown here is derived from an EMBL/GenBank/DDBJ whole genome shotgun (WGS) entry which is preliminary data.</text>
</comment>
<protein>
    <recommendedName>
        <fullName evidence="3">DUF4371 domain-containing protein</fullName>
    </recommendedName>
</protein>
<reference evidence="1 2" key="1">
    <citation type="submission" date="2023-02" db="EMBL/GenBank/DDBJ databases">
        <title>LHISI_Scaffold_Assembly.</title>
        <authorList>
            <person name="Stuart O.P."/>
            <person name="Cleave R."/>
            <person name="Magrath M.J.L."/>
            <person name="Mikheyev A.S."/>
        </authorList>
    </citation>
    <scope>NUCLEOTIDE SEQUENCE [LARGE SCALE GENOMIC DNA]</scope>
    <source>
        <strain evidence="1">Daus_M_001</strain>
        <tissue evidence="1">Leg muscle</tissue>
    </source>
</reference>
<name>A0ABQ9I3U4_9NEOP</name>
<sequence>MKQPIAHYVHCTAHALNLVIASVARSCSVISTALECVNELGVLVGQSGKLKAELCELSMNNEENKYCNERRNGLLAKSGQENTCLGIVIAVEIFLHLNINKALQERKQTVSGAVAVAETIKCAFKDLRREEKFDDTFERYNSYVEELDLELVKTQRIRKPPKKYSSEANCHVETVARKYFRNQFY</sequence>
<evidence type="ECO:0000313" key="1">
    <source>
        <dbReference type="EMBL" id="KAJ8890633.1"/>
    </source>
</evidence>
<dbReference type="Proteomes" id="UP001159363">
    <property type="component" value="Chromosome 3"/>
</dbReference>
<evidence type="ECO:0008006" key="3">
    <source>
        <dbReference type="Google" id="ProtNLM"/>
    </source>
</evidence>
<dbReference type="EMBL" id="JARBHB010000003">
    <property type="protein sequence ID" value="KAJ8890633.1"/>
    <property type="molecule type" value="Genomic_DNA"/>
</dbReference>
<organism evidence="1 2">
    <name type="scientific">Dryococelus australis</name>
    <dbReference type="NCBI Taxonomy" id="614101"/>
    <lineage>
        <taxon>Eukaryota</taxon>
        <taxon>Metazoa</taxon>
        <taxon>Ecdysozoa</taxon>
        <taxon>Arthropoda</taxon>
        <taxon>Hexapoda</taxon>
        <taxon>Insecta</taxon>
        <taxon>Pterygota</taxon>
        <taxon>Neoptera</taxon>
        <taxon>Polyneoptera</taxon>
        <taxon>Phasmatodea</taxon>
        <taxon>Verophasmatodea</taxon>
        <taxon>Anareolatae</taxon>
        <taxon>Phasmatidae</taxon>
        <taxon>Eurycanthinae</taxon>
        <taxon>Dryococelus</taxon>
    </lineage>
</organism>
<accession>A0ABQ9I3U4</accession>
<proteinExistence type="predicted"/>
<keyword evidence="2" id="KW-1185">Reference proteome</keyword>